<dbReference type="SUPFAM" id="SSF63380">
    <property type="entry name" value="Riboflavin synthase domain-like"/>
    <property type="match status" value="1"/>
</dbReference>
<dbReference type="AlphaFoldDB" id="A0A913X0H5"/>
<keyword evidence="8" id="KW-0288">FMN</keyword>
<dbReference type="GO" id="GO:0004517">
    <property type="term" value="F:nitric-oxide synthase activity"/>
    <property type="evidence" value="ECO:0007669"/>
    <property type="project" value="UniProtKB-EC"/>
</dbReference>
<keyword evidence="14" id="KW-0408">Iron</keyword>
<evidence type="ECO:0000313" key="17">
    <source>
        <dbReference type="Proteomes" id="UP000887567"/>
    </source>
</evidence>
<dbReference type="Proteomes" id="UP000887567">
    <property type="component" value="Unplaced"/>
</dbReference>
<dbReference type="GO" id="GO:0005516">
    <property type="term" value="F:calmodulin binding"/>
    <property type="evidence" value="ECO:0007669"/>
    <property type="project" value="UniProtKB-KW"/>
</dbReference>
<reference evidence="16" key="1">
    <citation type="submission" date="2022-11" db="UniProtKB">
        <authorList>
            <consortium name="EnsemblMetazoa"/>
        </authorList>
    </citation>
    <scope>IDENTIFICATION</scope>
</reference>
<evidence type="ECO:0000256" key="9">
    <source>
        <dbReference type="ARBA" id="ARBA00022723"/>
    </source>
</evidence>
<keyword evidence="7" id="KW-0285">Flavoprotein</keyword>
<evidence type="ECO:0000256" key="13">
    <source>
        <dbReference type="ARBA" id="ARBA00023002"/>
    </source>
</evidence>
<comment type="cofactor">
    <cofactor evidence="2">
        <name>heme b</name>
        <dbReference type="ChEBI" id="CHEBI:60344"/>
    </cofactor>
</comment>
<dbReference type="RefSeq" id="XP_020897011.2">
    <property type="nucleotide sequence ID" value="XM_021041352.2"/>
</dbReference>
<evidence type="ECO:0000256" key="2">
    <source>
        <dbReference type="ARBA" id="ARBA00001970"/>
    </source>
</evidence>
<keyword evidence="13" id="KW-0560">Oxidoreductase</keyword>
<organism evidence="16 17">
    <name type="scientific">Exaiptasia diaphana</name>
    <name type="common">Tropical sea anemone</name>
    <name type="synonym">Aiptasia pulchella</name>
    <dbReference type="NCBI Taxonomy" id="2652724"/>
    <lineage>
        <taxon>Eukaryota</taxon>
        <taxon>Metazoa</taxon>
        <taxon>Cnidaria</taxon>
        <taxon>Anthozoa</taxon>
        <taxon>Hexacorallia</taxon>
        <taxon>Actiniaria</taxon>
        <taxon>Aiptasiidae</taxon>
        <taxon>Exaiptasia</taxon>
    </lineage>
</organism>
<evidence type="ECO:0000256" key="10">
    <source>
        <dbReference type="ARBA" id="ARBA00022827"/>
    </source>
</evidence>
<comment type="cofactor">
    <cofactor evidence="3">
        <name>FAD</name>
        <dbReference type="ChEBI" id="CHEBI:57692"/>
    </cofactor>
</comment>
<evidence type="ECO:0000256" key="7">
    <source>
        <dbReference type="ARBA" id="ARBA00022630"/>
    </source>
</evidence>
<protein>
    <recommendedName>
        <fullName evidence="5">nitric-oxide synthase (NADPH)</fullName>
        <ecNumber evidence="5">1.14.13.39</ecNumber>
    </recommendedName>
</protein>
<dbReference type="InterPro" id="IPR003097">
    <property type="entry name" value="CysJ-like_FAD-binding"/>
</dbReference>
<dbReference type="EC" id="1.14.13.39" evidence="5"/>
<feature type="domain" description="Sulfite reductase [NADPH] flavoprotein alpha-component-like FAD-binding" evidence="15">
    <location>
        <begin position="62"/>
        <end position="194"/>
    </location>
</feature>
<comment type="cofactor">
    <cofactor evidence="1">
        <name>FMN</name>
        <dbReference type="ChEBI" id="CHEBI:58210"/>
    </cofactor>
</comment>
<evidence type="ECO:0000256" key="4">
    <source>
        <dbReference type="ARBA" id="ARBA00006267"/>
    </source>
</evidence>
<dbReference type="EnsemblMetazoa" id="XM_021041352.2">
    <property type="protein sequence ID" value="XP_020897011.2"/>
    <property type="gene ID" value="LOC110235863"/>
</dbReference>
<dbReference type="KEGG" id="epa:110235863"/>
<evidence type="ECO:0000256" key="6">
    <source>
        <dbReference type="ARBA" id="ARBA00022617"/>
    </source>
</evidence>
<name>A0A913X0H5_EXADI</name>
<evidence type="ECO:0000256" key="8">
    <source>
        <dbReference type="ARBA" id="ARBA00022643"/>
    </source>
</evidence>
<evidence type="ECO:0000256" key="11">
    <source>
        <dbReference type="ARBA" id="ARBA00022857"/>
    </source>
</evidence>
<dbReference type="GO" id="GO:0046872">
    <property type="term" value="F:metal ion binding"/>
    <property type="evidence" value="ECO:0007669"/>
    <property type="project" value="UniProtKB-KW"/>
</dbReference>
<accession>A0A913X0H5</accession>
<keyword evidence="10" id="KW-0274">FAD</keyword>
<proteinExistence type="inferred from homology"/>
<comment type="similarity">
    <text evidence="4">Belongs to the NOS family.</text>
</comment>
<dbReference type="Gene3D" id="1.20.990.10">
    <property type="entry name" value="NADPH-cytochrome p450 Reductase, Chain A, domain 3"/>
    <property type="match status" value="1"/>
</dbReference>
<evidence type="ECO:0000256" key="14">
    <source>
        <dbReference type="ARBA" id="ARBA00023004"/>
    </source>
</evidence>
<keyword evidence="17" id="KW-1185">Reference proteome</keyword>
<evidence type="ECO:0000256" key="3">
    <source>
        <dbReference type="ARBA" id="ARBA00001974"/>
    </source>
</evidence>
<dbReference type="InterPro" id="IPR023173">
    <property type="entry name" value="NADPH_Cyt_P450_Rdtase_alpha"/>
</dbReference>
<keyword evidence="12" id="KW-0112">Calmodulin-binding</keyword>
<dbReference type="PANTHER" id="PTHR43410">
    <property type="entry name" value="NITRIC OXIDE SYNTHASE OXYGENASE"/>
    <property type="match status" value="1"/>
</dbReference>
<evidence type="ECO:0000259" key="15">
    <source>
        <dbReference type="Pfam" id="PF00667"/>
    </source>
</evidence>
<evidence type="ECO:0000313" key="16">
    <source>
        <dbReference type="EnsemblMetazoa" id="XP_020897011.2"/>
    </source>
</evidence>
<dbReference type="OrthoDB" id="1856718at2759"/>
<evidence type="ECO:0000256" key="12">
    <source>
        <dbReference type="ARBA" id="ARBA00022860"/>
    </source>
</evidence>
<dbReference type="GeneID" id="110235863"/>
<dbReference type="PANTHER" id="PTHR43410:SF1">
    <property type="entry name" value="NITRIC OXIDE SYNTHASE"/>
    <property type="match status" value="1"/>
</dbReference>
<evidence type="ECO:0000256" key="1">
    <source>
        <dbReference type="ARBA" id="ARBA00001917"/>
    </source>
</evidence>
<sequence>MAERVAECLAACETFCIGEDVNTAEADASLDTISSGWSPEKYRFTQDESQLKDACSNLSVSHNKSIVPAKVISVKNLQSSDSSRATLLVRLDTSDNEDFAYKPGDHLSIFAANRKELVQSLLDNLSESPDPDQPIIVEASRELSGPFGMTKKWEKLQRFPVPITLREAFSRHIDITGTPSPQILNYLATQVTQPTLSWNAE</sequence>
<dbReference type="InterPro" id="IPR050607">
    <property type="entry name" value="NOS"/>
</dbReference>
<keyword evidence="9" id="KW-0479">Metal-binding</keyword>
<keyword evidence="11" id="KW-0521">NADP</keyword>
<dbReference type="InterPro" id="IPR017938">
    <property type="entry name" value="Riboflavin_synthase-like_b-brl"/>
</dbReference>
<dbReference type="OMA" id="DTICMET"/>
<keyword evidence="6" id="KW-0349">Heme</keyword>
<evidence type="ECO:0000256" key="5">
    <source>
        <dbReference type="ARBA" id="ARBA00012989"/>
    </source>
</evidence>
<dbReference type="Pfam" id="PF00667">
    <property type="entry name" value="FAD_binding_1"/>
    <property type="match status" value="1"/>
</dbReference>